<organism evidence="2 3">
    <name type="scientific">Eumeta variegata</name>
    <name type="common">Bagworm moth</name>
    <name type="synonym">Eumeta japonica</name>
    <dbReference type="NCBI Taxonomy" id="151549"/>
    <lineage>
        <taxon>Eukaryota</taxon>
        <taxon>Metazoa</taxon>
        <taxon>Ecdysozoa</taxon>
        <taxon>Arthropoda</taxon>
        <taxon>Hexapoda</taxon>
        <taxon>Insecta</taxon>
        <taxon>Pterygota</taxon>
        <taxon>Neoptera</taxon>
        <taxon>Endopterygota</taxon>
        <taxon>Lepidoptera</taxon>
        <taxon>Glossata</taxon>
        <taxon>Ditrysia</taxon>
        <taxon>Tineoidea</taxon>
        <taxon>Psychidae</taxon>
        <taxon>Oiketicinae</taxon>
        <taxon>Eumeta</taxon>
    </lineage>
</organism>
<feature type="region of interest" description="Disordered" evidence="1">
    <location>
        <begin position="1"/>
        <end position="39"/>
    </location>
</feature>
<protein>
    <submittedName>
        <fullName evidence="2">Uncharacterized protein</fullName>
    </submittedName>
</protein>
<reference evidence="2 3" key="1">
    <citation type="journal article" date="2019" name="Commun. Biol.">
        <title>The bagworm genome reveals a unique fibroin gene that provides high tensile strength.</title>
        <authorList>
            <person name="Kono N."/>
            <person name="Nakamura H."/>
            <person name="Ohtoshi R."/>
            <person name="Tomita M."/>
            <person name="Numata K."/>
            <person name="Arakawa K."/>
        </authorList>
    </citation>
    <scope>NUCLEOTIDE SEQUENCE [LARGE SCALE GENOMIC DNA]</scope>
</reference>
<evidence type="ECO:0000256" key="1">
    <source>
        <dbReference type="SAM" id="MobiDB-lite"/>
    </source>
</evidence>
<dbReference type="Proteomes" id="UP000299102">
    <property type="component" value="Unassembled WGS sequence"/>
</dbReference>
<name>A0A4C1YXL8_EUMVA</name>
<evidence type="ECO:0000313" key="2">
    <source>
        <dbReference type="EMBL" id="GBP79399.1"/>
    </source>
</evidence>
<sequence>MDINAAADARARGRRSPQGERRAHLSSGNGGGGASAGRACACAGRTCPARVTFNTRQPNILYGERERAPGAFII</sequence>
<comment type="caution">
    <text evidence="2">The sequence shown here is derived from an EMBL/GenBank/DDBJ whole genome shotgun (WGS) entry which is preliminary data.</text>
</comment>
<dbReference type="EMBL" id="BGZK01001413">
    <property type="protein sequence ID" value="GBP79399.1"/>
    <property type="molecule type" value="Genomic_DNA"/>
</dbReference>
<dbReference type="AlphaFoldDB" id="A0A4C1YXL8"/>
<proteinExistence type="predicted"/>
<gene>
    <name evidence="2" type="ORF">EVAR_61824_1</name>
</gene>
<accession>A0A4C1YXL8</accession>
<evidence type="ECO:0000313" key="3">
    <source>
        <dbReference type="Proteomes" id="UP000299102"/>
    </source>
</evidence>
<keyword evidence="3" id="KW-1185">Reference proteome</keyword>